<dbReference type="InterPro" id="IPR050263">
    <property type="entry name" value="Bact_Fimbrial_Adh_Pro"/>
</dbReference>
<accession>A0ABY0JQ99</accession>
<evidence type="ECO:0000256" key="5">
    <source>
        <dbReference type="SAM" id="SignalP"/>
    </source>
</evidence>
<comment type="subcellular location">
    <subcellularLocation>
        <location evidence="1">Fimbrium</location>
    </subcellularLocation>
</comment>
<dbReference type="Pfam" id="PF00419">
    <property type="entry name" value="Fimbrial"/>
    <property type="match status" value="1"/>
</dbReference>
<keyword evidence="4" id="KW-0281">Fimbrium</keyword>
<dbReference type="PANTHER" id="PTHR33420">
    <property type="entry name" value="FIMBRIAL SUBUNIT ELFA-RELATED"/>
    <property type="match status" value="1"/>
</dbReference>
<organism evidence="7 8">
    <name type="scientific">Citrobacter europaeus</name>
    <dbReference type="NCBI Taxonomy" id="1914243"/>
    <lineage>
        <taxon>Bacteria</taxon>
        <taxon>Pseudomonadati</taxon>
        <taxon>Pseudomonadota</taxon>
        <taxon>Gammaproteobacteria</taxon>
        <taxon>Enterobacterales</taxon>
        <taxon>Enterobacteriaceae</taxon>
        <taxon>Citrobacter</taxon>
    </lineage>
</organism>
<dbReference type="InterPro" id="IPR000259">
    <property type="entry name" value="Adhesion_dom_fimbrial"/>
</dbReference>
<evidence type="ECO:0000256" key="2">
    <source>
        <dbReference type="ARBA" id="ARBA00006671"/>
    </source>
</evidence>
<sequence>MNKKLIATVFATSLSLFGMTSAQAEETATDVTAPGGTVHFVGQVVNAGCSVASDSLDFTVYLDQVRATHLATAGTAAGQPKSFEIHLVDCDASIVKTAAVTFTGQTDADVPAALANTAGAGAAKHVALQLYGPDSKAVDMGVKSSSIAVLDGENTIPMSVDYIATDAAGEAGSVEATATFHMNYA</sequence>
<dbReference type="InterPro" id="IPR036937">
    <property type="entry name" value="Adhesion_dom_fimbrial_sf"/>
</dbReference>
<gene>
    <name evidence="7" type="ORF">BN4901_2697</name>
</gene>
<evidence type="ECO:0000313" key="7">
    <source>
        <dbReference type="EMBL" id="SBW25752.1"/>
    </source>
</evidence>
<proteinExistence type="inferred from homology"/>
<dbReference type="InterPro" id="IPR008966">
    <property type="entry name" value="Adhesion_dom_sf"/>
</dbReference>
<dbReference type="GeneID" id="89547101"/>
<evidence type="ECO:0000313" key="8">
    <source>
        <dbReference type="Proteomes" id="UP000195338"/>
    </source>
</evidence>
<feature type="signal peptide" evidence="5">
    <location>
        <begin position="1"/>
        <end position="24"/>
    </location>
</feature>
<comment type="similarity">
    <text evidence="2">Belongs to the fimbrial protein family.</text>
</comment>
<dbReference type="Proteomes" id="UP000195338">
    <property type="component" value="Unassembled WGS sequence"/>
</dbReference>
<name>A0ABY0JQ99_9ENTR</name>
<dbReference type="RefSeq" id="WP_043017776.1">
    <property type="nucleotide sequence ID" value="NZ_BPMF01000018.1"/>
</dbReference>
<evidence type="ECO:0000259" key="6">
    <source>
        <dbReference type="Pfam" id="PF00419"/>
    </source>
</evidence>
<keyword evidence="8" id="KW-1185">Reference proteome</keyword>
<evidence type="ECO:0000256" key="4">
    <source>
        <dbReference type="ARBA" id="ARBA00023263"/>
    </source>
</evidence>
<feature type="chain" id="PRO_5045227292" evidence="5">
    <location>
        <begin position="25"/>
        <end position="185"/>
    </location>
</feature>
<dbReference type="EMBL" id="FLUX01000033">
    <property type="protein sequence ID" value="SBW25752.1"/>
    <property type="molecule type" value="Genomic_DNA"/>
</dbReference>
<dbReference type="Gene3D" id="2.60.40.1090">
    <property type="entry name" value="Fimbrial-type adhesion domain"/>
    <property type="match status" value="1"/>
</dbReference>
<dbReference type="SUPFAM" id="SSF49401">
    <property type="entry name" value="Bacterial adhesins"/>
    <property type="match status" value="1"/>
</dbReference>
<comment type="caution">
    <text evidence="7">The sequence shown here is derived from an EMBL/GenBank/DDBJ whole genome shotgun (WGS) entry which is preliminary data.</text>
</comment>
<evidence type="ECO:0000256" key="1">
    <source>
        <dbReference type="ARBA" id="ARBA00004561"/>
    </source>
</evidence>
<reference evidence="7 8" key="1">
    <citation type="submission" date="2016-04" db="EMBL/GenBank/DDBJ databases">
        <authorList>
            <person name="Mornico D."/>
        </authorList>
    </citation>
    <scope>NUCLEOTIDE SEQUENCE [LARGE SCALE GENOMIC DNA]</scope>
    <source>
        <strain evidence="7 8">A121</strain>
    </source>
</reference>
<feature type="domain" description="Fimbrial-type adhesion" evidence="6">
    <location>
        <begin position="39"/>
        <end position="184"/>
    </location>
</feature>
<keyword evidence="3 5" id="KW-0732">Signal</keyword>
<dbReference type="PANTHER" id="PTHR33420:SF3">
    <property type="entry name" value="FIMBRIAL SUBUNIT ELFA"/>
    <property type="match status" value="1"/>
</dbReference>
<protein>
    <submittedName>
        <fullName evidence="7">Type 1 fimbriae major subunit FimA</fullName>
    </submittedName>
</protein>
<evidence type="ECO:0000256" key="3">
    <source>
        <dbReference type="ARBA" id="ARBA00022729"/>
    </source>
</evidence>